<dbReference type="EMBL" id="JXJN01021356">
    <property type="status" value="NOT_ANNOTATED_CDS"/>
    <property type="molecule type" value="Genomic_DNA"/>
</dbReference>
<dbReference type="VEuPathDB" id="VectorBase:GPPI041883"/>
<keyword evidence="2" id="KW-1185">Reference proteome</keyword>
<evidence type="ECO:0000313" key="1">
    <source>
        <dbReference type="EnsemblMetazoa" id="GPPI041883-PA"/>
    </source>
</evidence>
<dbReference type="AlphaFoldDB" id="A0A1B0BVL4"/>
<organism evidence="1 2">
    <name type="scientific">Glossina palpalis gambiensis</name>
    <dbReference type="NCBI Taxonomy" id="67801"/>
    <lineage>
        <taxon>Eukaryota</taxon>
        <taxon>Metazoa</taxon>
        <taxon>Ecdysozoa</taxon>
        <taxon>Arthropoda</taxon>
        <taxon>Hexapoda</taxon>
        <taxon>Insecta</taxon>
        <taxon>Pterygota</taxon>
        <taxon>Neoptera</taxon>
        <taxon>Endopterygota</taxon>
        <taxon>Diptera</taxon>
        <taxon>Brachycera</taxon>
        <taxon>Muscomorpha</taxon>
        <taxon>Hippoboscoidea</taxon>
        <taxon>Glossinidae</taxon>
        <taxon>Glossina</taxon>
    </lineage>
</organism>
<reference evidence="1" key="2">
    <citation type="submission" date="2020-05" db="UniProtKB">
        <authorList>
            <consortium name="EnsemblMetazoa"/>
        </authorList>
    </citation>
    <scope>IDENTIFICATION</scope>
    <source>
        <strain evidence="1">IAEA</strain>
    </source>
</reference>
<dbReference type="Proteomes" id="UP000092460">
    <property type="component" value="Unassembled WGS sequence"/>
</dbReference>
<protein>
    <submittedName>
        <fullName evidence="1">Uncharacterized protein</fullName>
    </submittedName>
</protein>
<proteinExistence type="predicted"/>
<dbReference type="EnsemblMetazoa" id="GPPI041883-RA">
    <property type="protein sequence ID" value="GPPI041883-PA"/>
    <property type="gene ID" value="GPPI041883"/>
</dbReference>
<name>A0A1B0BVL4_9MUSC</name>
<reference evidence="2" key="1">
    <citation type="submission" date="2015-01" db="EMBL/GenBank/DDBJ databases">
        <authorList>
            <person name="Aksoy S."/>
            <person name="Warren W."/>
            <person name="Wilson R.K."/>
        </authorList>
    </citation>
    <scope>NUCLEOTIDE SEQUENCE [LARGE SCALE GENOMIC DNA]</scope>
    <source>
        <strain evidence="2">IAEA</strain>
    </source>
</reference>
<evidence type="ECO:0000313" key="2">
    <source>
        <dbReference type="Proteomes" id="UP000092460"/>
    </source>
</evidence>
<sequence length="245" mass="27740">MYKYATFLFMGTTSRQNSRKPFKEGVTGPMLRTAVNSLFGTSPRHSATIIPKAKITIKFTWYPVPLEGFCDGVDEKIKDTETKLGTKFVPSINDLQAELRVAEAEFEKKNQSLEICGTAFLDIIIALAWRLSSRISRRTLLDDYLNINISDMDINHCTYINKENDILVKIKSVTVKDLLWKNYFATLTMILSDINGEIVYKGFPKVSVTTNGDAVVSHDIYTLLNMCQAVYSFSNILFIPLSIYC</sequence>
<accession>A0A1B0BVL4</accession>